<dbReference type="InterPro" id="IPR029044">
    <property type="entry name" value="Nucleotide-diphossugar_trans"/>
</dbReference>
<dbReference type="HOGENOM" id="CLU_025996_0_3_9"/>
<gene>
    <name evidence="3" type="ordered locus">Clocl_4194</name>
</gene>
<dbReference type="eggNOG" id="COG1215">
    <property type="taxonomic scope" value="Bacteria"/>
</dbReference>
<feature type="transmembrane region" description="Helical" evidence="1">
    <location>
        <begin position="237"/>
        <end position="254"/>
    </location>
</feature>
<dbReference type="GO" id="GO:0016740">
    <property type="term" value="F:transferase activity"/>
    <property type="evidence" value="ECO:0007669"/>
    <property type="project" value="UniProtKB-KW"/>
</dbReference>
<dbReference type="PANTHER" id="PTHR43685:SF2">
    <property type="entry name" value="GLYCOSYLTRANSFERASE 2-LIKE DOMAIN-CONTAINING PROTEIN"/>
    <property type="match status" value="1"/>
</dbReference>
<dbReference type="InterPro" id="IPR001173">
    <property type="entry name" value="Glyco_trans_2-like"/>
</dbReference>
<dbReference type="OrthoDB" id="9785185at2"/>
<organism evidence="3 4">
    <name type="scientific">Acetivibrio clariflavus (strain DSM 19732 / NBRC 101661 / EBR45)</name>
    <name type="common">Clostridium clariflavum</name>
    <dbReference type="NCBI Taxonomy" id="720554"/>
    <lineage>
        <taxon>Bacteria</taxon>
        <taxon>Bacillati</taxon>
        <taxon>Bacillota</taxon>
        <taxon>Clostridia</taxon>
        <taxon>Eubacteriales</taxon>
        <taxon>Oscillospiraceae</taxon>
        <taxon>Acetivibrio</taxon>
    </lineage>
</organism>
<evidence type="ECO:0000313" key="4">
    <source>
        <dbReference type="Proteomes" id="UP000005435"/>
    </source>
</evidence>
<evidence type="ECO:0000313" key="3">
    <source>
        <dbReference type="EMBL" id="AEV70621.1"/>
    </source>
</evidence>
<keyword evidence="3" id="KW-0808">Transferase</keyword>
<dbReference type="InterPro" id="IPR050834">
    <property type="entry name" value="Glycosyltransf_2"/>
</dbReference>
<evidence type="ECO:0000259" key="2">
    <source>
        <dbReference type="Pfam" id="PF00535"/>
    </source>
</evidence>
<proteinExistence type="predicted"/>
<protein>
    <submittedName>
        <fullName evidence="3">Glycosyl transferase</fullName>
    </submittedName>
</protein>
<feature type="domain" description="Glycosyltransferase 2-like" evidence="2">
    <location>
        <begin position="4"/>
        <end position="131"/>
    </location>
</feature>
<sequence>MKISVVIPMYNSRETIVDALNSIKNQTAINYICEIIVVNDGSTDDSLEIVKEYAQQNPDLTIKILNKANGGVSSARNRGIELASGDWIALLDSDDEWLPRKIEVQIGIISQSPEIDFLGGPFNGEELRILWKKIDTLYKASVRDICIKNFPQPSTVIFKKKIYDEIGGFDETQNYCEDANYFLKICSKYNLYYYPELLIVYGRGKRGFGDSGLSANLSGMYKGTVKNIKELLFRREIGYFFYIFLRIFNFIKYIRRILIVKYYKYFRFGD</sequence>
<dbReference type="SUPFAM" id="SSF53448">
    <property type="entry name" value="Nucleotide-diphospho-sugar transferases"/>
    <property type="match status" value="1"/>
</dbReference>
<dbReference type="PANTHER" id="PTHR43685">
    <property type="entry name" value="GLYCOSYLTRANSFERASE"/>
    <property type="match status" value="1"/>
</dbReference>
<keyword evidence="1" id="KW-0472">Membrane</keyword>
<dbReference type="STRING" id="720554.Clocl_4194"/>
<keyword evidence="1" id="KW-1133">Transmembrane helix</keyword>
<reference evidence="4" key="1">
    <citation type="submission" date="2011-12" db="EMBL/GenBank/DDBJ databases">
        <title>Complete sequence of Clostridium clariflavum DSM 19732.</title>
        <authorList>
            <consortium name="US DOE Joint Genome Institute"/>
            <person name="Lucas S."/>
            <person name="Han J."/>
            <person name="Lapidus A."/>
            <person name="Cheng J.-F."/>
            <person name="Goodwin L."/>
            <person name="Pitluck S."/>
            <person name="Peters L."/>
            <person name="Teshima H."/>
            <person name="Detter J.C."/>
            <person name="Han C."/>
            <person name="Tapia R."/>
            <person name="Land M."/>
            <person name="Hauser L."/>
            <person name="Kyrpides N."/>
            <person name="Ivanova N."/>
            <person name="Pagani I."/>
            <person name="Kitzmiller T."/>
            <person name="Lynd L."/>
            <person name="Izquierdo J."/>
            <person name="Woyke T."/>
        </authorList>
    </citation>
    <scope>NUCLEOTIDE SEQUENCE [LARGE SCALE GENOMIC DNA]</scope>
    <source>
        <strain evidence="4">DSM 19732 / NBRC 101661 / EBR45</strain>
    </source>
</reference>
<reference evidence="3 4" key="2">
    <citation type="journal article" date="2012" name="Stand. Genomic Sci.">
        <title>Complete Genome Sequence of Clostridium clariflavum DSM 19732.</title>
        <authorList>
            <person name="Izquierdo J.A."/>
            <person name="Goodwin L."/>
            <person name="Davenport K.W."/>
            <person name="Teshima H."/>
            <person name="Bruce D."/>
            <person name="Detter C."/>
            <person name="Tapia R."/>
            <person name="Han S."/>
            <person name="Land M."/>
            <person name="Hauser L."/>
            <person name="Jeffries C.D."/>
            <person name="Han J."/>
            <person name="Pitluck S."/>
            <person name="Nolan M."/>
            <person name="Chen A."/>
            <person name="Huntemann M."/>
            <person name="Mavromatis K."/>
            <person name="Mikhailova N."/>
            <person name="Liolios K."/>
            <person name="Woyke T."/>
            <person name="Lynd L.R."/>
        </authorList>
    </citation>
    <scope>NUCLEOTIDE SEQUENCE [LARGE SCALE GENOMIC DNA]</scope>
    <source>
        <strain evidence="4">DSM 19732 / NBRC 101661 / EBR45</strain>
    </source>
</reference>
<keyword evidence="1" id="KW-0812">Transmembrane</keyword>
<evidence type="ECO:0000256" key="1">
    <source>
        <dbReference type="SAM" id="Phobius"/>
    </source>
</evidence>
<dbReference type="AlphaFoldDB" id="G8LUH3"/>
<dbReference type="EMBL" id="CP003065">
    <property type="protein sequence ID" value="AEV70621.1"/>
    <property type="molecule type" value="Genomic_DNA"/>
</dbReference>
<name>G8LUH3_ACECE</name>
<keyword evidence="4" id="KW-1185">Reference proteome</keyword>
<dbReference type="Gene3D" id="3.90.550.10">
    <property type="entry name" value="Spore Coat Polysaccharide Biosynthesis Protein SpsA, Chain A"/>
    <property type="match status" value="1"/>
</dbReference>
<dbReference type="Pfam" id="PF00535">
    <property type="entry name" value="Glycos_transf_2"/>
    <property type="match status" value="1"/>
</dbReference>
<accession>G8LUH3</accession>
<dbReference type="KEGG" id="ccl:Clocl_4194"/>
<dbReference type="RefSeq" id="WP_014257116.1">
    <property type="nucleotide sequence ID" value="NC_016627.1"/>
</dbReference>
<dbReference type="CDD" id="cd00761">
    <property type="entry name" value="Glyco_tranf_GTA_type"/>
    <property type="match status" value="1"/>
</dbReference>
<dbReference type="Proteomes" id="UP000005435">
    <property type="component" value="Chromosome"/>
</dbReference>